<evidence type="ECO:0000313" key="4">
    <source>
        <dbReference type="EMBL" id="EEZ61462.1"/>
    </source>
</evidence>
<feature type="region of interest" description="Disordered" evidence="1">
    <location>
        <begin position="1"/>
        <end position="56"/>
    </location>
</feature>
<dbReference type="eggNOG" id="COG1924">
    <property type="taxonomic scope" value="Bacteria"/>
</dbReference>
<comment type="caution">
    <text evidence="4">The sequence shown here is derived from an EMBL/GenBank/DDBJ whole genome shotgun (WGS) entry which is preliminary data.</text>
</comment>
<dbReference type="eggNOG" id="COG3580">
    <property type="taxonomic scope" value="Bacteria"/>
</dbReference>
<dbReference type="PANTHER" id="PTHR32329:SF4">
    <property type="entry name" value="ACTIVATOR OF 2-HYDROXYACYL-COA DEHYDRATASE"/>
    <property type="match status" value="1"/>
</dbReference>
<evidence type="ECO:0000256" key="1">
    <source>
        <dbReference type="SAM" id="MobiDB-lite"/>
    </source>
</evidence>
<dbReference type="InterPro" id="IPR043129">
    <property type="entry name" value="ATPase_NBD"/>
</dbReference>
<evidence type="ECO:0000313" key="5">
    <source>
        <dbReference type="Proteomes" id="UP000006001"/>
    </source>
</evidence>
<dbReference type="PANTHER" id="PTHR32329">
    <property type="entry name" value="BIFUNCTIONAL PROTEIN [INCLUDES 2-HYDROXYACYL-COA DEHYDRATASE (N-TER) AND ITS ACTIVATOR DOMAIN (C_TERM)-RELATED"/>
    <property type="match status" value="1"/>
</dbReference>
<feature type="compositionally biased region" description="Low complexity" evidence="1">
    <location>
        <begin position="24"/>
        <end position="43"/>
    </location>
</feature>
<gene>
    <name evidence="4" type="ORF">HMPREF0762_00800</name>
</gene>
<dbReference type="InterPro" id="IPR051805">
    <property type="entry name" value="Dehydratase_Activator_Redct"/>
</dbReference>
<feature type="domain" description="ATPase BadF/BadG/BcrA/BcrD type" evidence="2">
    <location>
        <begin position="416"/>
        <end position="677"/>
    </location>
</feature>
<dbReference type="Pfam" id="PF09989">
    <property type="entry name" value="DUF2229"/>
    <property type="match status" value="1"/>
</dbReference>
<keyword evidence="5" id="KW-1185">Reference proteome</keyword>
<feature type="domain" description="DUF2229" evidence="3">
    <location>
        <begin position="779"/>
        <end position="1008"/>
    </location>
</feature>
<organism evidence="4 5">
    <name type="scientific">Slackia exigua (strain ATCC 700122 / DSM 15923 / CIP 105133 / JCM 11022 / KCTC 5966 / S-7)</name>
    <dbReference type="NCBI Taxonomy" id="649764"/>
    <lineage>
        <taxon>Bacteria</taxon>
        <taxon>Bacillati</taxon>
        <taxon>Actinomycetota</taxon>
        <taxon>Coriobacteriia</taxon>
        <taxon>Eggerthellales</taxon>
        <taxon>Eggerthellaceae</taxon>
        <taxon>Slackia</taxon>
    </lineage>
</organism>
<evidence type="ECO:0000259" key="3">
    <source>
        <dbReference type="Pfam" id="PF09989"/>
    </source>
</evidence>
<evidence type="ECO:0000259" key="2">
    <source>
        <dbReference type="Pfam" id="PF01869"/>
    </source>
</evidence>
<dbReference type="Gene3D" id="3.30.420.40">
    <property type="match status" value="4"/>
</dbReference>
<dbReference type="SUPFAM" id="SSF53067">
    <property type="entry name" value="Actin-like ATPase domain"/>
    <property type="match status" value="2"/>
</dbReference>
<proteinExistence type="predicted"/>
<dbReference type="CDD" id="cd24034">
    <property type="entry name" value="ASKHA_NBD_O66634-like_rpt1"/>
    <property type="match status" value="1"/>
</dbReference>
<dbReference type="InterPro" id="IPR002731">
    <property type="entry name" value="ATPase_BadF"/>
</dbReference>
<dbReference type="RefSeq" id="WP_006362050.1">
    <property type="nucleotide sequence ID" value="NZ_GG700630.1"/>
</dbReference>
<dbReference type="Proteomes" id="UP000006001">
    <property type="component" value="Unassembled WGS sequence"/>
</dbReference>
<name>D0WG49_SLAES</name>
<dbReference type="Pfam" id="PF01869">
    <property type="entry name" value="BcrAD_BadFG"/>
    <property type="match status" value="2"/>
</dbReference>
<dbReference type="EMBL" id="ACUX02000006">
    <property type="protein sequence ID" value="EEZ61462.1"/>
    <property type="molecule type" value="Genomic_DNA"/>
</dbReference>
<protein>
    <submittedName>
        <fullName evidence="4">CoA-substrate-specific enzyme activase</fullName>
    </submittedName>
</protein>
<dbReference type="STRING" id="649764.HMPREF0762_00800"/>
<reference evidence="4" key="1">
    <citation type="submission" date="2009-10" db="EMBL/GenBank/DDBJ databases">
        <authorList>
            <person name="Weinstock G."/>
            <person name="Sodergren E."/>
            <person name="Clifton S."/>
            <person name="Fulton L."/>
            <person name="Fulton B."/>
            <person name="Courtney L."/>
            <person name="Fronick C."/>
            <person name="Harrison M."/>
            <person name="Strong C."/>
            <person name="Farmer C."/>
            <person name="Delahaunty K."/>
            <person name="Markovic C."/>
            <person name="Hall O."/>
            <person name="Minx P."/>
            <person name="Tomlinson C."/>
            <person name="Mitreva M."/>
            <person name="Nelson J."/>
            <person name="Hou S."/>
            <person name="Wollam A."/>
            <person name="Pepin K.H."/>
            <person name="Johnson M."/>
            <person name="Bhonagiri V."/>
            <person name="Nash W.E."/>
            <person name="Warren W."/>
            <person name="Chinwalla A."/>
            <person name="Mardis E.R."/>
            <person name="Wilson R.K."/>
        </authorList>
    </citation>
    <scope>NUCLEOTIDE SEQUENCE [LARGE SCALE GENOMIC DNA]</scope>
    <source>
        <strain evidence="4">ATCC 700122</strain>
    </source>
</reference>
<dbReference type="GeneID" id="85007382"/>
<sequence>MNDTEENMPDTTELRIAGRTTVEPQAADPATAAAQAAGSTSAAVRAEESSAGAQAADLPATGAVVADVQAASPSSDGSQVIEPSAAADAAGSSAASSVRHIGIDVGSTTVKVAVLDDAFAIEHSCYRRHHADIRATIVEVLEEAAEKYPDTPMTMAITGSGGLLLAQWLGIEFVQEVIASKTAVSTYIPQTDVVIELGGEDAKIIYFDEGIEQRMNGTCAGGTGAFIDQMATLLNTDATGLNELAKGCRTIYPIASRCGVFAKTDVQPLINEGAHREDIAASIFQAVVTQTISGLACGRPIRGTVAFLGGPLQYLSELDKRFCETLDLDDEHALRPKNAHLFVASGAAICGTPNAPERIACVLDRLRNLGDIQGSEVVRLPPLFASEDEYREFKDRHDRERVKRGALMRYSGTAYLGIDAGSTTFKAALIGRDGELLWSHYTNNRGDVLGTAKQTVAMLYGDMPVDAETGEPLVRIGHVTVTGYGEGLLLEALNLDSGEIETVAHLRGSQEMLPGVEFILDIGGQDMKCLRVKDGVIEHIMLNEACSSGCGSFIESFATSLNLDIMSFAQTANAAKHPVDLGSRCTVFMNSRVKQAQKEGATVGDIAAGLAISVVKNALFKVIKIRDPHEVGTKVIVQGGTFLNDAVLRAFEQLAEVRAVRPDIAGLMGAYGAALLARDRAAGEDARTKMLSLSEIESLRPAQKSARCKGCSNNCLLTINDFGRDAATGKHRRFITGNRCEKGIGLATKRSSAPNLYEYKNHRLFDYEPLPADAAPRGTVGIPRALNMYENYPFWFTFFTQLGYRVVISDDTTPATYEEGIESMPSESVCYPAKLSHGHVMNLLAKGLDFIWMPCAKWERQEDAGAGNHYNCPIVASYSEALRLNIDELDESETAFLNPWLPYDQKEKLKDRLFVELYENFPDATCRHASAPSRADVAAAVEAAWAEDEAFKEDMHAKGVETLAWMEETGTHGIVLAGRPYHNDPEINHAIPELLTGFGLAVLTEDSVAHLGELERPIRVVDQWMYHTRLYAAAKVCTQRNDLDLVQLVSFGCGLDALTTDEVQEILEESGKIATVLKIDQVSNLGAIRIRIRSLLAALKDQADRRAEEAAARPGALGCPTVGEHGAYPTDVEVSDAEMRRHAAHAKERMAGKTGATEAAAAAEIAQSQGAFADFRLKQREAESTEFAKVSFTEEMKEAGYTILAPQMAPYHFEILQPIFTRFGYNLELLPSVDTGAVDAGLKYVNNDICYPSILVTGQIMEAVTSGRYDTDKLAVLISQTGGGCRATNYIALIRKALKAAGLGHVPVISLAFKKLDESNPGFKVTPKMLLQAIYAIVYGDLLMQCLYRTRPYEIEKGSAQHLFDTWMATCKAQMLEGVTYKTYKRTIRRIVEDFDTLPLAGEGTKPRVGVVGEILVKFHPTANNQVVDVIEAEGCEAVVPGLTEFFLFGIAGAIFQKDPLGRSAKGAVGSRIALRVVDRIRKPLFDALDASARFERPTDIYTLADYASDILSLCNSMGEGWLLTAEMVELIRSGAPNIVCAQPFACLPNHVVGKAVIKELRRRYSQSNIVAVDYDPGASEVNQLNRIKLMISVAKANLAEERGEAPVYARAEREAATVELQDSFDVSTTQGCGVVLDVDAISRRVAEELAREDAACEADELALEGAAHEAYDDKEVGAGRVV</sequence>
<dbReference type="InterPro" id="IPR018709">
    <property type="entry name" value="CoA_activase_DUF2229"/>
</dbReference>
<accession>D0WG49</accession>
<dbReference type="eggNOG" id="COG3581">
    <property type="taxonomic scope" value="Bacteria"/>
</dbReference>
<dbReference type="HOGENOM" id="CLU_002393_1_0_11"/>
<dbReference type="CDD" id="cd24035">
    <property type="entry name" value="ASKHA_NBD_O66634-like_rpt2"/>
    <property type="match status" value="1"/>
</dbReference>
<feature type="domain" description="ATPase BadF/BadG/BcrA/BcrD type" evidence="2">
    <location>
        <begin position="101"/>
        <end position="310"/>
    </location>
</feature>